<proteinExistence type="predicted"/>
<protein>
    <submittedName>
        <fullName evidence="1">Uncharacterized protein MANES_10G046600</fullName>
    </submittedName>
</protein>
<sequence>MVQFSNCDKVTAETCRSQLVILRCLDKFVQGRSIQSPKLLDSRSHSQSKFHSIFMARCLNIKGEDRIVK</sequence>
<reference evidence="1" key="1">
    <citation type="submission" date="2018-02" db="EMBL/GenBank/DDBJ databases">
        <title>Rhizophora mucronata_Transcriptome.</title>
        <authorList>
            <person name="Meera S.P."/>
            <person name="Sreeshan A."/>
            <person name="Augustine A."/>
        </authorList>
    </citation>
    <scope>NUCLEOTIDE SEQUENCE</scope>
    <source>
        <tissue evidence="1">Leaf</tissue>
    </source>
</reference>
<accession>A0A2P2LUB5</accession>
<evidence type="ECO:0000313" key="1">
    <source>
        <dbReference type="EMBL" id="MBX21566.1"/>
    </source>
</evidence>
<dbReference type="EMBL" id="GGEC01041082">
    <property type="protein sequence ID" value="MBX21566.1"/>
    <property type="molecule type" value="Transcribed_RNA"/>
</dbReference>
<dbReference type="AlphaFoldDB" id="A0A2P2LUB5"/>
<organism evidence="1">
    <name type="scientific">Rhizophora mucronata</name>
    <name type="common">Asiatic mangrove</name>
    <dbReference type="NCBI Taxonomy" id="61149"/>
    <lineage>
        <taxon>Eukaryota</taxon>
        <taxon>Viridiplantae</taxon>
        <taxon>Streptophyta</taxon>
        <taxon>Embryophyta</taxon>
        <taxon>Tracheophyta</taxon>
        <taxon>Spermatophyta</taxon>
        <taxon>Magnoliopsida</taxon>
        <taxon>eudicotyledons</taxon>
        <taxon>Gunneridae</taxon>
        <taxon>Pentapetalae</taxon>
        <taxon>rosids</taxon>
        <taxon>fabids</taxon>
        <taxon>Malpighiales</taxon>
        <taxon>Rhizophoraceae</taxon>
        <taxon>Rhizophora</taxon>
    </lineage>
</organism>
<name>A0A2P2LUB5_RHIMU</name>